<evidence type="ECO:0000313" key="2">
    <source>
        <dbReference type="Proteomes" id="UP000235220"/>
    </source>
</evidence>
<sequence length="567" mass="62082">MKTIFGCSLLHCSESVRAVQLLSPIRIVESSKSHAQLLQNFHPSFPVPVNMKLDSEPVFCHSTLGHKPDSKPFDYNDIALDSAMKSQNLIMTENQSLLCDLKGDEKDAVPFSNATNDGDGWTAIKFDCSMSMVDINNENKDEVKDFVALHNQSSQKTESFDKDLHFVMDKGVMECELPELTVCYKGSTYHVVKDICVDEGVHSREKILFESGRDKKTVCIVLPPDKDQNKELAKEKEDIDISGPDGLNFSAENYSDKDSTNQYDSKDSMQTGEDATGSILTDASKKMFFPGNMLPMVASGVCASQFDCLSNDSNKVEQQPFQVYGERPILAGPALVSAVEESNNSSGNKVLASSTLVYAVKESNIRSVDPKIASPDFVSSAEESNNSTGDQMLASPTLVPATELSNSSSTVNELFYNSKVESGSITFDFDSLEPSDSGRLEGLENGDSECHETQKTSKVENGLSDAHTVSRRHQHALGETSFSAVGRGEESCSAAGTLSSLINYSGPMGYSGSISLRSDSSTTSTRSFAFPILQSEWNSSPVRMAKADQRHFRKHRCWRQGLLCCKF</sequence>
<proteinExistence type="predicted"/>
<dbReference type="GeneID" id="109022047"/>
<dbReference type="InterPro" id="IPR040378">
    <property type="entry name" value="BASL"/>
</dbReference>
<dbReference type="PANTHER" id="PTHR33914:SF2">
    <property type="entry name" value="OS02G0582100 PROTEIN"/>
    <property type="match status" value="1"/>
</dbReference>
<feature type="compositionally biased region" description="Basic and acidic residues" evidence="1">
    <location>
        <begin position="229"/>
        <end position="239"/>
    </location>
</feature>
<dbReference type="AlphaFoldDB" id="A0A2I4HW68"/>
<dbReference type="Proteomes" id="UP000235220">
    <property type="component" value="Chromosome 13"/>
</dbReference>
<name>A0A2I4HW68_JUGRE</name>
<dbReference type="RefSeq" id="XP_018860378.1">
    <property type="nucleotide sequence ID" value="XM_019004833.2"/>
</dbReference>
<feature type="region of interest" description="Disordered" evidence="1">
    <location>
        <begin position="229"/>
        <end position="274"/>
    </location>
</feature>
<dbReference type="GO" id="GO:0009786">
    <property type="term" value="P:regulation of asymmetric cell division"/>
    <property type="evidence" value="ECO:0000318"/>
    <property type="project" value="GO_Central"/>
</dbReference>
<dbReference type="OrthoDB" id="1911032at2759"/>
<protein>
    <submittedName>
        <fullName evidence="3 4">Uncharacterized protein LOC109022047 isoform X1</fullName>
    </submittedName>
</protein>
<evidence type="ECO:0000313" key="6">
    <source>
        <dbReference type="RefSeq" id="XP_035540671.1"/>
    </source>
</evidence>
<feature type="region of interest" description="Disordered" evidence="1">
    <location>
        <begin position="431"/>
        <end position="461"/>
    </location>
</feature>
<gene>
    <name evidence="3 4 5 6" type="primary">LOC109022047</name>
</gene>
<reference evidence="3 4" key="1">
    <citation type="submission" date="2025-04" db="UniProtKB">
        <authorList>
            <consortium name="RefSeq"/>
        </authorList>
    </citation>
    <scope>IDENTIFICATION</scope>
    <source>
        <tissue evidence="3 4">Leaves</tissue>
    </source>
</reference>
<evidence type="ECO:0000313" key="5">
    <source>
        <dbReference type="RefSeq" id="XP_035540670.1"/>
    </source>
</evidence>
<dbReference type="PANTHER" id="PTHR33914">
    <property type="entry name" value="18S PRE-RIBOSOMAL ASSEMBLY PROTEIN GAR2-LIKE PROTEIN"/>
    <property type="match status" value="1"/>
</dbReference>
<dbReference type="KEGG" id="jre:109022047"/>
<feature type="compositionally biased region" description="Basic and acidic residues" evidence="1">
    <location>
        <begin position="254"/>
        <end position="267"/>
    </location>
</feature>
<dbReference type="RefSeq" id="XP_035540670.1">
    <property type="nucleotide sequence ID" value="XM_035684777.1"/>
</dbReference>
<accession>A0A2I4HW68</accession>
<evidence type="ECO:0000313" key="4">
    <source>
        <dbReference type="RefSeq" id="XP_035540669.1"/>
    </source>
</evidence>
<dbReference type="Gramene" id="Jr13_13980_p1">
    <property type="protein sequence ID" value="cds.Jr13_13980_p1"/>
    <property type="gene ID" value="Jr13_13980"/>
</dbReference>
<dbReference type="STRING" id="51240.A0A2I4HW68"/>
<dbReference type="RefSeq" id="XP_035540669.1">
    <property type="nucleotide sequence ID" value="XM_035684776.1"/>
</dbReference>
<evidence type="ECO:0000313" key="3">
    <source>
        <dbReference type="RefSeq" id="XP_018860378.1"/>
    </source>
</evidence>
<evidence type="ECO:0000256" key="1">
    <source>
        <dbReference type="SAM" id="MobiDB-lite"/>
    </source>
</evidence>
<keyword evidence="2" id="KW-1185">Reference proteome</keyword>
<feature type="compositionally biased region" description="Basic and acidic residues" evidence="1">
    <location>
        <begin position="436"/>
        <end position="458"/>
    </location>
</feature>
<organism evidence="2 3">
    <name type="scientific">Juglans regia</name>
    <name type="common">English walnut</name>
    <dbReference type="NCBI Taxonomy" id="51240"/>
    <lineage>
        <taxon>Eukaryota</taxon>
        <taxon>Viridiplantae</taxon>
        <taxon>Streptophyta</taxon>
        <taxon>Embryophyta</taxon>
        <taxon>Tracheophyta</taxon>
        <taxon>Spermatophyta</taxon>
        <taxon>Magnoliopsida</taxon>
        <taxon>eudicotyledons</taxon>
        <taxon>Gunneridae</taxon>
        <taxon>Pentapetalae</taxon>
        <taxon>rosids</taxon>
        <taxon>fabids</taxon>
        <taxon>Fagales</taxon>
        <taxon>Juglandaceae</taxon>
        <taxon>Juglans</taxon>
    </lineage>
</organism>
<dbReference type="RefSeq" id="XP_035540671.1">
    <property type="nucleotide sequence ID" value="XM_035684778.1"/>
</dbReference>